<name>A0A395IT96_9HELO</name>
<dbReference type="AlphaFoldDB" id="A0A395IT96"/>
<protein>
    <submittedName>
        <fullName evidence="2">Uncharacterized protein</fullName>
    </submittedName>
</protein>
<dbReference type="EMBL" id="QKRW01000023">
    <property type="protein sequence ID" value="RAL62613.1"/>
    <property type="molecule type" value="Genomic_DNA"/>
</dbReference>
<accession>A0A395IT96</accession>
<feature type="region of interest" description="Disordered" evidence="1">
    <location>
        <begin position="84"/>
        <end position="131"/>
    </location>
</feature>
<reference evidence="2 3" key="1">
    <citation type="submission" date="2018-06" db="EMBL/GenBank/DDBJ databases">
        <title>Genome Sequence of the Brown Rot Fungal Pathogen Monilinia fructigena.</title>
        <authorList>
            <person name="Landi L."/>
            <person name="De Miccolis Angelini R.M."/>
            <person name="Pollastro S."/>
            <person name="Abate D."/>
            <person name="Faretra F."/>
            <person name="Romanazzi G."/>
        </authorList>
    </citation>
    <scope>NUCLEOTIDE SEQUENCE [LARGE SCALE GENOMIC DNA]</scope>
    <source>
        <strain evidence="2 3">Mfrg269</strain>
    </source>
</reference>
<sequence>MDLGDQPTNILSCNNFASIAYEYFETQWQPPSSTIAKKHLQDVETAWRKHGALGVELLRKDKGTYEPSNLAKSMLYMATTMSTPISTSSPSPLENAMRNAQNANARATQANSAYNIHDPAASSPGISPQPV</sequence>
<feature type="compositionally biased region" description="Low complexity" evidence="1">
    <location>
        <begin position="84"/>
        <end position="113"/>
    </location>
</feature>
<dbReference type="Proteomes" id="UP000249056">
    <property type="component" value="Unassembled WGS sequence"/>
</dbReference>
<proteinExistence type="predicted"/>
<comment type="caution">
    <text evidence="2">The sequence shown here is derived from an EMBL/GenBank/DDBJ whole genome shotgun (WGS) entry which is preliminary data.</text>
</comment>
<gene>
    <name evidence="2" type="ORF">DID88_004460</name>
</gene>
<keyword evidence="3" id="KW-1185">Reference proteome</keyword>
<evidence type="ECO:0000313" key="3">
    <source>
        <dbReference type="Proteomes" id="UP000249056"/>
    </source>
</evidence>
<organism evidence="2 3">
    <name type="scientific">Monilinia fructigena</name>
    <dbReference type="NCBI Taxonomy" id="38457"/>
    <lineage>
        <taxon>Eukaryota</taxon>
        <taxon>Fungi</taxon>
        <taxon>Dikarya</taxon>
        <taxon>Ascomycota</taxon>
        <taxon>Pezizomycotina</taxon>
        <taxon>Leotiomycetes</taxon>
        <taxon>Helotiales</taxon>
        <taxon>Sclerotiniaceae</taxon>
        <taxon>Monilinia</taxon>
    </lineage>
</organism>
<evidence type="ECO:0000256" key="1">
    <source>
        <dbReference type="SAM" id="MobiDB-lite"/>
    </source>
</evidence>
<evidence type="ECO:0000313" key="2">
    <source>
        <dbReference type="EMBL" id="RAL62613.1"/>
    </source>
</evidence>